<dbReference type="AlphaFoldDB" id="A0A5C8CG61"/>
<evidence type="ECO:0000256" key="8">
    <source>
        <dbReference type="PIRSR" id="PIRSR000099-2"/>
    </source>
</evidence>
<comment type="cofactor">
    <cofactor evidence="5 10">
        <name>Zn(2+)</name>
        <dbReference type="ChEBI" id="CHEBI:29105"/>
    </cofactor>
    <text evidence="5 10">Binds 1 zinc ion per subunit.</text>
</comment>
<comment type="catalytic activity">
    <reaction evidence="5">
        <text>L-histidinol + 2 NAD(+) + H2O = L-histidine + 2 NADH + 3 H(+)</text>
        <dbReference type="Rhea" id="RHEA:20641"/>
        <dbReference type="ChEBI" id="CHEBI:15377"/>
        <dbReference type="ChEBI" id="CHEBI:15378"/>
        <dbReference type="ChEBI" id="CHEBI:57540"/>
        <dbReference type="ChEBI" id="CHEBI:57595"/>
        <dbReference type="ChEBI" id="CHEBI:57699"/>
        <dbReference type="ChEBI" id="CHEBI:57945"/>
        <dbReference type="EC" id="1.1.1.23"/>
    </reaction>
</comment>
<feature type="binding site" evidence="5 8">
    <location>
        <position position="210"/>
    </location>
    <ligand>
        <name>NAD(+)</name>
        <dbReference type="ChEBI" id="CHEBI:57540"/>
    </ligand>
</feature>
<keyword evidence="2 5" id="KW-0479">Metal-binding</keyword>
<dbReference type="PRINTS" id="PR00083">
    <property type="entry name" value="HOLDHDRGNASE"/>
</dbReference>
<dbReference type="SUPFAM" id="SSF53720">
    <property type="entry name" value="ALDH-like"/>
    <property type="match status" value="1"/>
</dbReference>
<dbReference type="GO" id="GO:0004399">
    <property type="term" value="F:histidinol dehydrogenase activity"/>
    <property type="evidence" value="ECO:0007669"/>
    <property type="project" value="UniProtKB-UniRule"/>
</dbReference>
<evidence type="ECO:0000256" key="11">
    <source>
        <dbReference type="RuleBase" id="RU004175"/>
    </source>
</evidence>
<evidence type="ECO:0000313" key="13">
    <source>
        <dbReference type="Proteomes" id="UP000325116"/>
    </source>
</evidence>
<comment type="pathway">
    <text evidence="5">Amino-acid biosynthesis; L-histidine biosynthesis; L-histidine from 5-phospho-alpha-D-ribose 1-diphosphate: step 9/9.</text>
</comment>
<dbReference type="GO" id="GO:0005829">
    <property type="term" value="C:cytosol"/>
    <property type="evidence" value="ECO:0007669"/>
    <property type="project" value="TreeGrafter"/>
</dbReference>
<dbReference type="Proteomes" id="UP000325116">
    <property type="component" value="Unassembled WGS sequence"/>
</dbReference>
<dbReference type="PROSITE" id="PS00611">
    <property type="entry name" value="HISOL_DEHYDROGENASE"/>
    <property type="match status" value="1"/>
</dbReference>
<name>A0A5C8CG61_9SPIR</name>
<dbReference type="EC" id="1.1.1.23" evidence="5"/>
<dbReference type="PANTHER" id="PTHR21256">
    <property type="entry name" value="HISTIDINOL DEHYDROGENASE HDH"/>
    <property type="match status" value="1"/>
</dbReference>
<dbReference type="Gene3D" id="3.40.50.1980">
    <property type="entry name" value="Nitrogenase molybdenum iron protein domain"/>
    <property type="match status" value="2"/>
</dbReference>
<evidence type="ECO:0000313" key="12">
    <source>
        <dbReference type="EMBL" id="TXJ11916.1"/>
    </source>
</evidence>
<feature type="binding site" evidence="5 9">
    <location>
        <position position="258"/>
    </location>
    <ligand>
        <name>substrate</name>
    </ligand>
</feature>
<evidence type="ECO:0000256" key="2">
    <source>
        <dbReference type="ARBA" id="ARBA00022723"/>
    </source>
</evidence>
<evidence type="ECO:0000256" key="6">
    <source>
        <dbReference type="PIRNR" id="PIRNR000099"/>
    </source>
</evidence>
<feature type="binding site" evidence="5 9">
    <location>
        <position position="324"/>
    </location>
    <ligand>
        <name>substrate</name>
    </ligand>
</feature>
<dbReference type="FunFam" id="3.40.50.1980:FF:000026">
    <property type="entry name" value="Histidinol dehydrogenase"/>
    <property type="match status" value="1"/>
</dbReference>
<keyword evidence="3 5" id="KW-0862">Zinc</keyword>
<keyword evidence="5" id="KW-0368">Histidine biosynthesis</keyword>
<feature type="binding site" evidence="5 10">
    <location>
        <position position="416"/>
    </location>
    <ligand>
        <name>Zn(2+)</name>
        <dbReference type="ChEBI" id="CHEBI:29105"/>
    </ligand>
</feature>
<dbReference type="HAMAP" id="MF_01024">
    <property type="entry name" value="HisD"/>
    <property type="match status" value="1"/>
</dbReference>
<dbReference type="GO" id="GO:0008270">
    <property type="term" value="F:zinc ion binding"/>
    <property type="evidence" value="ECO:0007669"/>
    <property type="project" value="UniProtKB-UniRule"/>
</dbReference>
<organism evidence="12 13">
    <name type="scientific">Brachyspira aalborgi</name>
    <dbReference type="NCBI Taxonomy" id="29522"/>
    <lineage>
        <taxon>Bacteria</taxon>
        <taxon>Pseudomonadati</taxon>
        <taxon>Spirochaetota</taxon>
        <taxon>Spirochaetia</taxon>
        <taxon>Brachyspirales</taxon>
        <taxon>Brachyspiraceae</taxon>
        <taxon>Brachyspira</taxon>
    </lineage>
</organism>
<feature type="binding site" evidence="5 9">
    <location>
        <position position="411"/>
    </location>
    <ligand>
        <name>substrate</name>
    </ligand>
</feature>
<feature type="binding site" evidence="5 9">
    <location>
        <position position="357"/>
    </location>
    <ligand>
        <name>substrate</name>
    </ligand>
</feature>
<accession>A0A5C8CG61</accession>
<dbReference type="FunFam" id="3.40.50.1980:FF:000001">
    <property type="entry name" value="Histidinol dehydrogenase"/>
    <property type="match status" value="1"/>
</dbReference>
<dbReference type="InterPro" id="IPR016161">
    <property type="entry name" value="Ald_DH/histidinol_DH"/>
</dbReference>
<evidence type="ECO:0000256" key="5">
    <source>
        <dbReference type="HAMAP-Rule" id="MF_01024"/>
    </source>
</evidence>
<evidence type="ECO:0000256" key="10">
    <source>
        <dbReference type="PIRSR" id="PIRSR000099-4"/>
    </source>
</evidence>
<dbReference type="Pfam" id="PF00815">
    <property type="entry name" value="Histidinol_dh"/>
    <property type="match status" value="1"/>
</dbReference>
<comment type="similarity">
    <text evidence="1 5 6 11">Belongs to the histidinol dehydrogenase family.</text>
</comment>
<evidence type="ECO:0000256" key="7">
    <source>
        <dbReference type="PIRSR" id="PIRSR000099-1"/>
    </source>
</evidence>
<feature type="binding site" evidence="5 10">
    <location>
        <position position="255"/>
    </location>
    <ligand>
        <name>Zn(2+)</name>
        <dbReference type="ChEBI" id="CHEBI:29105"/>
    </ligand>
</feature>
<protein>
    <recommendedName>
        <fullName evidence="5">Histidinol dehydrogenase</fullName>
        <shortName evidence="5">HDH</shortName>
        <ecNumber evidence="5">1.1.1.23</ecNumber>
    </recommendedName>
</protein>
<dbReference type="Gene3D" id="1.20.5.1300">
    <property type="match status" value="1"/>
</dbReference>
<feature type="active site" description="Proton acceptor" evidence="5 7">
    <location>
        <position position="324"/>
    </location>
</feature>
<evidence type="ECO:0000256" key="3">
    <source>
        <dbReference type="ARBA" id="ARBA00022833"/>
    </source>
</evidence>
<feature type="binding site" evidence="5 10">
    <location>
        <position position="357"/>
    </location>
    <ligand>
        <name>Zn(2+)</name>
        <dbReference type="ChEBI" id="CHEBI:29105"/>
    </ligand>
</feature>
<proteinExistence type="inferred from homology"/>
<feature type="binding site" evidence="5 8">
    <location>
        <position position="187"/>
    </location>
    <ligand>
        <name>NAD(+)</name>
        <dbReference type="ChEBI" id="CHEBI:57540"/>
    </ligand>
</feature>
<dbReference type="EMBL" id="SAXT01000005">
    <property type="protein sequence ID" value="TXJ11916.1"/>
    <property type="molecule type" value="Genomic_DNA"/>
</dbReference>
<dbReference type="PANTHER" id="PTHR21256:SF2">
    <property type="entry name" value="HISTIDINE BIOSYNTHESIS TRIFUNCTIONAL PROTEIN"/>
    <property type="match status" value="1"/>
</dbReference>
<dbReference type="CDD" id="cd06572">
    <property type="entry name" value="Histidinol_dh"/>
    <property type="match status" value="1"/>
</dbReference>
<comment type="function">
    <text evidence="5">Catalyzes the sequential NAD-dependent oxidations of L-histidinol to L-histidinaldehyde and then to L-histidine.</text>
</comment>
<feature type="active site" description="Proton acceptor" evidence="5 7">
    <location>
        <position position="323"/>
    </location>
</feature>
<dbReference type="InterPro" id="IPR001692">
    <property type="entry name" value="Histidinol_DH_CS"/>
</dbReference>
<reference evidence="12 13" key="1">
    <citation type="journal article" date="1992" name="Lakartidningen">
        <title>[Penicillin V and not amoxicillin is the first choice preparation in acute otitis].</title>
        <authorList>
            <person name="Kamme C."/>
            <person name="Lundgren K."/>
            <person name="Prellner K."/>
        </authorList>
    </citation>
    <scope>NUCLEOTIDE SEQUENCE [LARGE SCALE GENOMIC DNA]</scope>
    <source>
        <strain evidence="12 13">W1</strain>
    </source>
</reference>
<feature type="binding site" evidence="5 10">
    <location>
        <position position="258"/>
    </location>
    <ligand>
        <name>Zn(2+)</name>
        <dbReference type="ChEBI" id="CHEBI:29105"/>
    </ligand>
</feature>
<evidence type="ECO:0000256" key="9">
    <source>
        <dbReference type="PIRSR" id="PIRSR000099-3"/>
    </source>
</evidence>
<feature type="binding site" evidence="5 9">
    <location>
        <position position="416"/>
    </location>
    <ligand>
        <name>substrate</name>
    </ligand>
</feature>
<feature type="binding site" evidence="5 8">
    <location>
        <position position="125"/>
    </location>
    <ligand>
        <name>NAD(+)</name>
        <dbReference type="ChEBI" id="CHEBI:57540"/>
    </ligand>
</feature>
<keyword evidence="4 5" id="KW-0560">Oxidoreductase</keyword>
<evidence type="ECO:0000256" key="4">
    <source>
        <dbReference type="ARBA" id="ARBA00023002"/>
    </source>
</evidence>
<evidence type="ECO:0000256" key="1">
    <source>
        <dbReference type="ARBA" id="ARBA00010178"/>
    </source>
</evidence>
<keyword evidence="5 8" id="KW-0520">NAD</keyword>
<sequence length="426" mass="46975">MIKIINYKNGDSLKPILARSQFSYDNINKKVKAIIEDVKKNGDKALIKYNKEFDKADTKILEVSKKEIDGVYNIIDNKFKKTLHLAYKNIEKFHKKQIRNGFITNEENGIVMGQIINPIEKVGVYIPGGTAIYPSTVLMNVIPAKVAKVPEIILVSPPNKNGKISDIILAAAKISGVDRVFKIGGAQAIAALSYGTESVPKVYKIVGPGNIYVATAKRLVYGEISIDMFAGPSEILIIADENANPIHIAADMLAQAEHDKLASSVLITTSENIASKVKEELYKQLKNLSRKEIAEESIKNNGKIIITKTIEEAIFISNELAPEHLEINIKEPFSILSKIKNAGSIFLGANTPEALGDYLSGANHVLPTSGTAKFSSPLSVDDFIKKSYITYYTKEALKKVKDNVINFAENEKLEAHANSIKLRFEK</sequence>
<dbReference type="NCBIfam" id="TIGR00069">
    <property type="entry name" value="hisD"/>
    <property type="match status" value="1"/>
</dbReference>
<keyword evidence="5" id="KW-0028">Amino-acid biosynthesis</keyword>
<dbReference type="PIRSF" id="PIRSF000099">
    <property type="entry name" value="Histidinol_dh"/>
    <property type="match status" value="1"/>
</dbReference>
<dbReference type="InterPro" id="IPR012131">
    <property type="entry name" value="Hstdl_DH"/>
</dbReference>
<dbReference type="RefSeq" id="WP_147758786.1">
    <property type="nucleotide sequence ID" value="NZ_SAXT01000005.1"/>
</dbReference>
<dbReference type="UniPathway" id="UPA00031">
    <property type="reaction ID" value="UER00014"/>
</dbReference>
<dbReference type="GO" id="GO:0051287">
    <property type="term" value="F:NAD binding"/>
    <property type="evidence" value="ECO:0007669"/>
    <property type="project" value="InterPro"/>
</dbReference>
<dbReference type="GO" id="GO:0000105">
    <property type="term" value="P:L-histidine biosynthetic process"/>
    <property type="evidence" value="ECO:0007669"/>
    <property type="project" value="UniProtKB-UniRule"/>
</dbReference>
<gene>
    <name evidence="5 12" type="primary">hisD</name>
    <name evidence="12" type="ORF">EPJ80_09445</name>
</gene>
<feature type="binding site" evidence="5 9">
    <location>
        <position position="255"/>
    </location>
    <ligand>
        <name>substrate</name>
    </ligand>
</feature>
<feature type="binding site" evidence="5 9">
    <location>
        <position position="233"/>
    </location>
    <ligand>
        <name>substrate</name>
    </ligand>
</feature>
<dbReference type="InterPro" id="IPR022695">
    <property type="entry name" value="Histidinol_DH_monofunct"/>
</dbReference>
<comment type="caution">
    <text evidence="12">The sequence shown here is derived from an EMBL/GenBank/DDBJ whole genome shotgun (WGS) entry which is preliminary data.</text>
</comment>